<dbReference type="EMBL" id="UYYA01005497">
    <property type="protein sequence ID" value="VDM64690.1"/>
    <property type="molecule type" value="Genomic_DNA"/>
</dbReference>
<dbReference type="AlphaFoldDB" id="A0A0R3Q214"/>
<protein>
    <submittedName>
        <fullName evidence="4">BRF1 domain-containing protein</fullName>
    </submittedName>
</protein>
<dbReference type="Proteomes" id="UP000267027">
    <property type="component" value="Unassembled WGS sequence"/>
</dbReference>
<keyword evidence="3" id="KW-1185">Reference proteome</keyword>
<sequence>MSNVLQEANRRKGVKLNESLKRAEPTGRLLHMTGKNGMFTSARVTRRPTVLRVTVLHGTSCPLEVLLLSAMKQFYEKHNKSNGLWATFSVTGSTTICGVCATSTVLYRDRDLDKIKDAFNEVFTVELFSLQIVEIEDLRKLMSMVRLQDQNLVRLNDARAPVYSSEVALMARNLRDEIELANSDFLLAMRNILDENENSYLNGKTRIDKKENRCLEEAETKVKDSLLNNESVFSQSSSTDSLEQPLSPIDNLSQSSASSENSCDCEESAVDGEQLAPRKRNNVSKLDEAPAKKRQAERSVETYRDEDGFLSMDLVLSSC</sequence>
<feature type="region of interest" description="Disordered" evidence="1">
    <location>
        <begin position="233"/>
        <end position="304"/>
    </location>
</feature>
<evidence type="ECO:0000313" key="2">
    <source>
        <dbReference type="EMBL" id="VDM64690.1"/>
    </source>
</evidence>
<proteinExistence type="predicted"/>
<dbReference type="Gene3D" id="3.90.1030.20">
    <property type="entry name" value="DNA polymerase delta, p66 (Cdc27) subunit, wHTH domain"/>
    <property type="match status" value="1"/>
</dbReference>
<feature type="compositionally biased region" description="Basic and acidic residues" evidence="1">
    <location>
        <begin position="285"/>
        <end position="304"/>
    </location>
</feature>
<dbReference type="WBParaSite" id="ACOC_0001310401-mRNA-1">
    <property type="protein sequence ID" value="ACOC_0001310401-mRNA-1"/>
    <property type="gene ID" value="ACOC_0001310401"/>
</dbReference>
<feature type="compositionally biased region" description="Low complexity" evidence="1">
    <location>
        <begin position="250"/>
        <end position="262"/>
    </location>
</feature>
<dbReference type="OrthoDB" id="10555932at2759"/>
<evidence type="ECO:0000313" key="3">
    <source>
        <dbReference type="Proteomes" id="UP000267027"/>
    </source>
</evidence>
<dbReference type="InterPro" id="IPR041913">
    <property type="entry name" value="POLD3_sf"/>
</dbReference>
<name>A0A0R3Q214_ANGCS</name>
<evidence type="ECO:0000313" key="4">
    <source>
        <dbReference type="WBParaSite" id="ACOC_0001310401-mRNA-1"/>
    </source>
</evidence>
<gene>
    <name evidence="2" type="ORF">ACOC_LOCUS13105</name>
</gene>
<organism evidence="4">
    <name type="scientific">Angiostrongylus costaricensis</name>
    <name type="common">Nematode worm</name>
    <dbReference type="NCBI Taxonomy" id="334426"/>
    <lineage>
        <taxon>Eukaryota</taxon>
        <taxon>Metazoa</taxon>
        <taxon>Ecdysozoa</taxon>
        <taxon>Nematoda</taxon>
        <taxon>Chromadorea</taxon>
        <taxon>Rhabditida</taxon>
        <taxon>Rhabditina</taxon>
        <taxon>Rhabditomorpha</taxon>
        <taxon>Strongyloidea</taxon>
        <taxon>Metastrongylidae</taxon>
        <taxon>Angiostrongylus</taxon>
    </lineage>
</organism>
<reference evidence="2 3" key="2">
    <citation type="submission" date="2018-11" db="EMBL/GenBank/DDBJ databases">
        <authorList>
            <consortium name="Pathogen Informatics"/>
        </authorList>
    </citation>
    <scope>NUCLEOTIDE SEQUENCE [LARGE SCALE GENOMIC DNA]</scope>
    <source>
        <strain evidence="2 3">Costa Rica</strain>
    </source>
</reference>
<reference evidence="4" key="1">
    <citation type="submission" date="2017-02" db="UniProtKB">
        <authorList>
            <consortium name="WormBaseParasite"/>
        </authorList>
    </citation>
    <scope>IDENTIFICATION</scope>
</reference>
<evidence type="ECO:0000256" key="1">
    <source>
        <dbReference type="SAM" id="MobiDB-lite"/>
    </source>
</evidence>
<accession>A0A0R3Q214</accession>
<feature type="compositionally biased region" description="Polar residues" evidence="1">
    <location>
        <begin position="233"/>
        <end position="244"/>
    </location>
</feature>